<dbReference type="EMBL" id="JANAKD010000877">
    <property type="protein sequence ID" value="KAJ3486823.1"/>
    <property type="molecule type" value="Genomic_DNA"/>
</dbReference>
<evidence type="ECO:0000313" key="2">
    <source>
        <dbReference type="Proteomes" id="UP001148737"/>
    </source>
</evidence>
<accession>A0ACC1QQG8</accession>
<evidence type="ECO:0000313" key="1">
    <source>
        <dbReference type="EMBL" id="KAJ3486823.1"/>
    </source>
</evidence>
<name>A0ACC1QQG8_9HYPO</name>
<proteinExistence type="predicted"/>
<protein>
    <submittedName>
        <fullName evidence="1">Uncharacterized protein</fullName>
    </submittedName>
</protein>
<dbReference type="Proteomes" id="UP001148737">
    <property type="component" value="Unassembled WGS sequence"/>
</dbReference>
<comment type="caution">
    <text evidence="1">The sequence shown here is derived from an EMBL/GenBank/DDBJ whole genome shotgun (WGS) entry which is preliminary data.</text>
</comment>
<sequence length="738" mass="82821">MPPQKLPHSKDLRQSASIGRDTNADGIATPSRMLRKQVLRACDRCRARRVKCDNTRPCIQCHERGLSCTNSKGSDDPRSLPQALREIEKLRLRVSDLEAELAACRQSSIQNNSLPLPSPSETPYASPDDSRSSNYLARRRRQRHGRGWVGTHTASPRSDQTSYYGPSSGFYFLHRIGSYLAEALQQPPPQRHSYPQGIGATWKELTPLVMHSTGNAVKQTVAPDPKMPRLQEEQFIQLYWQLYHCTIPIIDDVDFMAHYSSLWDNGNVQRRPCPLADIIVALSMQHSWSFLSVASGPSTFQDPSVAGRWHFRRCQNLLAVDLETPSIVTVQCKMLSFVYLCNASFANSAHLMLSQASRMAQILGLHIEPPENLPRKSRELHKRVWCCLYTMEARLSLKLGRPSAIDSFYSTTTPPSEDAELGLLSSAGPSASGITWMTYAIQLRRLMEVVLEIQDSLQERVDHIFEQRNIECSLYEDSEAVELYARMVAEQLPSMQGWVTQLPKALQLQRKDDGGSYSTDRSALNMDLEAPLWLQRQRVSLELIYHSQMITLYRPCIVFPHSSSAIASSSLLKQNAAAALRHAITYSTHMHQAIMETDIMNGWQEFLTWQWNATITVVGFLLAHPVDAATPAAHKALDTGISIFKNFAESYTMASNAASALGDLKNKIALLSNRFMEGMETDLRGDGPAPTEGTTPLPSFGAAETYQMDGSEFLDQFMDWALTIDSYNSFEQFFDGTN</sequence>
<organism evidence="1 2">
    <name type="scientific">Lecanicillium saksenae</name>
    <dbReference type="NCBI Taxonomy" id="468837"/>
    <lineage>
        <taxon>Eukaryota</taxon>
        <taxon>Fungi</taxon>
        <taxon>Dikarya</taxon>
        <taxon>Ascomycota</taxon>
        <taxon>Pezizomycotina</taxon>
        <taxon>Sordariomycetes</taxon>
        <taxon>Hypocreomycetidae</taxon>
        <taxon>Hypocreales</taxon>
        <taxon>Cordycipitaceae</taxon>
        <taxon>Lecanicillium</taxon>
    </lineage>
</organism>
<reference evidence="1" key="1">
    <citation type="submission" date="2022-07" db="EMBL/GenBank/DDBJ databases">
        <title>Genome Sequence of Lecanicillium saksenae.</title>
        <authorList>
            <person name="Buettner E."/>
        </authorList>
    </citation>
    <scope>NUCLEOTIDE SEQUENCE</scope>
    <source>
        <strain evidence="1">VT-O1</strain>
    </source>
</reference>
<gene>
    <name evidence="1" type="ORF">NLG97_g6539</name>
</gene>
<keyword evidence="2" id="KW-1185">Reference proteome</keyword>